<keyword evidence="2" id="KW-0812">Transmembrane</keyword>
<keyword evidence="2" id="KW-0472">Membrane</keyword>
<reference evidence="3" key="1">
    <citation type="submission" date="2021-06" db="EMBL/GenBank/DDBJ databases">
        <title>Sequencing of actinobacteria type strains.</title>
        <authorList>
            <person name="Nguyen G.-S."/>
            <person name="Wentzel A."/>
        </authorList>
    </citation>
    <scope>NUCLEOTIDE SEQUENCE</scope>
    <source>
        <strain evidence="3">P38-E01</strain>
    </source>
</reference>
<protein>
    <recommendedName>
        <fullName evidence="5">LPXTG cell wall anchor domain-containing protein</fullName>
    </recommendedName>
</protein>
<feature type="region of interest" description="Disordered" evidence="1">
    <location>
        <begin position="115"/>
        <end position="139"/>
    </location>
</feature>
<accession>A0A949JNH7</accession>
<proteinExistence type="predicted"/>
<dbReference type="AlphaFoldDB" id="A0A949JNH7"/>
<sequence length="139" mass="15181">MLLILVLELTTHTHRTRPDDPHTADQHTADPRAPRPAHRRLPLRWRRHRDGTAAPGPSRPRPERRPTDMLTIRLTDVAPPEPDGGSGASVLMLLAGIALVVGAVTLAVVRYRRSRETGGHGPDDGTGPHHNPEEGDGPR</sequence>
<comment type="caution">
    <text evidence="3">The sequence shown here is derived from an EMBL/GenBank/DDBJ whole genome shotgun (WGS) entry which is preliminary data.</text>
</comment>
<dbReference type="RefSeq" id="WP_211041889.1">
    <property type="nucleotide sequence ID" value="NZ_JAELVF020000001.1"/>
</dbReference>
<keyword evidence="4" id="KW-1185">Reference proteome</keyword>
<keyword evidence="2" id="KW-1133">Transmembrane helix</keyword>
<feature type="transmembrane region" description="Helical" evidence="2">
    <location>
        <begin position="88"/>
        <end position="109"/>
    </location>
</feature>
<evidence type="ECO:0000313" key="4">
    <source>
        <dbReference type="Proteomes" id="UP000694501"/>
    </source>
</evidence>
<evidence type="ECO:0000313" key="3">
    <source>
        <dbReference type="EMBL" id="MBU7598366.1"/>
    </source>
</evidence>
<gene>
    <name evidence="3" type="ORF">JGS22_012250</name>
</gene>
<feature type="region of interest" description="Disordered" evidence="1">
    <location>
        <begin position="14"/>
        <end position="88"/>
    </location>
</feature>
<dbReference type="Proteomes" id="UP000694501">
    <property type="component" value="Unassembled WGS sequence"/>
</dbReference>
<evidence type="ECO:0008006" key="5">
    <source>
        <dbReference type="Google" id="ProtNLM"/>
    </source>
</evidence>
<evidence type="ECO:0000256" key="1">
    <source>
        <dbReference type="SAM" id="MobiDB-lite"/>
    </source>
</evidence>
<feature type="compositionally biased region" description="Basic residues" evidence="1">
    <location>
        <begin position="35"/>
        <end position="49"/>
    </location>
</feature>
<evidence type="ECO:0000256" key="2">
    <source>
        <dbReference type="SAM" id="Phobius"/>
    </source>
</evidence>
<organism evidence="3 4">
    <name type="scientific">Streptomyces tardus</name>
    <dbReference type="NCBI Taxonomy" id="2780544"/>
    <lineage>
        <taxon>Bacteria</taxon>
        <taxon>Bacillati</taxon>
        <taxon>Actinomycetota</taxon>
        <taxon>Actinomycetes</taxon>
        <taxon>Kitasatosporales</taxon>
        <taxon>Streptomycetaceae</taxon>
        <taxon>Streptomyces</taxon>
    </lineage>
</organism>
<name>A0A949JNH7_9ACTN</name>
<feature type="compositionally biased region" description="Basic and acidic residues" evidence="1">
    <location>
        <begin position="16"/>
        <end position="33"/>
    </location>
</feature>
<dbReference type="EMBL" id="JAELVF020000001">
    <property type="protein sequence ID" value="MBU7598366.1"/>
    <property type="molecule type" value="Genomic_DNA"/>
</dbReference>